<reference evidence="2 3" key="1">
    <citation type="journal article" date="2011" name="Nat. Biotechnol.">
        <title>Comparative genomic analysis of the thermophilic biomass-degrading fungi Myceliophthora thermophila and Thielavia terrestris.</title>
        <authorList>
            <person name="Berka R.M."/>
            <person name="Grigoriev I.V."/>
            <person name="Otillar R."/>
            <person name="Salamov A."/>
            <person name="Grimwood J."/>
            <person name="Reid I."/>
            <person name="Ishmael N."/>
            <person name="John T."/>
            <person name="Darmond C."/>
            <person name="Moisan M.-C."/>
            <person name="Henrissat B."/>
            <person name="Coutinho P.M."/>
            <person name="Lombard V."/>
            <person name="Natvig D.O."/>
            <person name="Lindquist E."/>
            <person name="Schmutz J."/>
            <person name="Lucas S."/>
            <person name="Harris P."/>
            <person name="Powlowski J."/>
            <person name="Bellemare A."/>
            <person name="Taylor D."/>
            <person name="Butler G."/>
            <person name="de Vries R.P."/>
            <person name="Allijn I.E."/>
            <person name="van den Brink J."/>
            <person name="Ushinsky S."/>
            <person name="Storms R."/>
            <person name="Powell A.J."/>
            <person name="Paulsen I.T."/>
            <person name="Elbourne L.D.H."/>
            <person name="Baker S.E."/>
            <person name="Magnuson J."/>
            <person name="LaBoissiere S."/>
            <person name="Clutterbuck A.J."/>
            <person name="Martinez D."/>
            <person name="Wogulis M."/>
            <person name="de Leon A.L."/>
            <person name="Rey M.W."/>
            <person name="Tsang A."/>
        </authorList>
    </citation>
    <scope>NUCLEOTIDE SEQUENCE [LARGE SCALE GENOMIC DNA]</scope>
    <source>
        <strain evidence="3">ATCC 38088 / NRRL 8126</strain>
    </source>
</reference>
<keyword evidence="3" id="KW-1185">Reference proteome</keyword>
<dbReference type="GeneID" id="11518448"/>
<feature type="compositionally biased region" description="Acidic residues" evidence="1">
    <location>
        <begin position="756"/>
        <end position="774"/>
    </location>
</feature>
<dbReference type="STRING" id="578455.G2R1N3"/>
<dbReference type="HOGENOM" id="CLU_355724_0_0_1"/>
<accession>G2R1N3</accession>
<feature type="region of interest" description="Disordered" evidence="1">
    <location>
        <begin position="756"/>
        <end position="789"/>
    </location>
</feature>
<dbReference type="RefSeq" id="XP_003652911.1">
    <property type="nucleotide sequence ID" value="XM_003652863.1"/>
</dbReference>
<dbReference type="PANTHER" id="PTHR35392">
    <property type="entry name" value="ZN(II)2CYS6 TRANSCRIPTION FACTOR (EUROFUNG)-RELATED-RELATED"/>
    <property type="match status" value="1"/>
</dbReference>
<proteinExistence type="predicted"/>
<dbReference type="InterPro" id="IPR052973">
    <property type="entry name" value="Fungal_sec-metab_reg_TF"/>
</dbReference>
<feature type="region of interest" description="Disordered" evidence="1">
    <location>
        <begin position="197"/>
        <end position="221"/>
    </location>
</feature>
<dbReference type="KEGG" id="ttt:THITE_2114735"/>
<dbReference type="Proteomes" id="UP000008181">
    <property type="component" value="Chromosome 2"/>
</dbReference>
<organism evidence="2 3">
    <name type="scientific">Thermothielavioides terrestris (strain ATCC 38088 / NRRL 8126)</name>
    <name type="common">Thielavia terrestris</name>
    <dbReference type="NCBI Taxonomy" id="578455"/>
    <lineage>
        <taxon>Eukaryota</taxon>
        <taxon>Fungi</taxon>
        <taxon>Dikarya</taxon>
        <taxon>Ascomycota</taxon>
        <taxon>Pezizomycotina</taxon>
        <taxon>Sordariomycetes</taxon>
        <taxon>Sordariomycetidae</taxon>
        <taxon>Sordariales</taxon>
        <taxon>Chaetomiaceae</taxon>
        <taxon>Thermothielavioides</taxon>
        <taxon>Thermothielavioides terrestris</taxon>
    </lineage>
</organism>
<dbReference type="AlphaFoldDB" id="G2R1N3"/>
<evidence type="ECO:0000256" key="1">
    <source>
        <dbReference type="SAM" id="MobiDB-lite"/>
    </source>
</evidence>
<protein>
    <recommendedName>
        <fullName evidence="4">Zn(2)-C6 fungal-type domain-containing protein</fullName>
    </recommendedName>
</protein>
<dbReference type="OrthoDB" id="5362630at2759"/>
<dbReference type="PANTHER" id="PTHR35392:SF3">
    <property type="entry name" value="ZN(2)-C6 FUNGAL-TYPE DOMAIN-CONTAINING PROTEIN"/>
    <property type="match status" value="1"/>
</dbReference>
<sequence>MTYPGSQPEAAFVSGADADAVQPWDCTHPAPPLSLLGQGSEGNLQLDGVAHPDPNWAHNPPACTSQVQTSGASCVTHEAELMSGFLMNPLSTQHAFAGCESGPVGPAAGANWTGPAFSAIPSLDVACHPPQQPVSDDPVGPIALQPQNLPYGSFLGSAGPSTTALAQWIAPAWGTADTTGLSHVRLLSHHGFDTTLETSGHEGASLSSMSSNPSPWPEPHPLSPGCTLNHNSINNYYRQHSSMLLADVALRNVATLESLAGPQRSKPEHTPPSKPLAIIQYNPNGDTEPKASRKKLALEEVTPQGLASRTLRHISLQDAHGKVKGAMMTFGKRVKTRTALNEEKRRRTALARREGVCSRCKNSKRQCDLAHKSSLYVSCTLCASTKLYKNAPRLPCFKAGLVDVLLFRSGPASNEPLFTKRSAVYDLGDMSKPDVPVRTLRLTQHQGAHQLTVYASEFVPLPGDVVSYKWRAPSGETCELKMPPFCLTNLEKVHSNLRQYITAAKWAYLESLEAEDPLAWMTVSTAMEYAKANPGSLIADTLSLWSISRMIEIPWEMCGPDTLGVSAVADQTSPHYGKIPIPPIIDTQLDQIVIQLVLNPLRAAVLRKFEQLITPAKREAWWEVYLTSFILLNHIEHLARHSVAHARTHTMPGKYSNIPFLEGAFHTAKSILARFHFVCNGSAPLRLDWTSPKAAAMAKLEPDQVDFMRRTQAMIAARESDVRRLRASHKYERPLYWAGQLFFETFDTSPVHVVEELDDDEEEEEKEEEEGEKEEVEKKDEAGATQSGG</sequence>
<name>G2R1N3_THETT</name>
<dbReference type="eggNOG" id="ENOG502RUNW">
    <property type="taxonomic scope" value="Eukaryota"/>
</dbReference>
<evidence type="ECO:0008006" key="4">
    <source>
        <dbReference type="Google" id="ProtNLM"/>
    </source>
</evidence>
<gene>
    <name evidence="2" type="ORF">THITE_2114735</name>
</gene>
<dbReference type="EMBL" id="CP003010">
    <property type="protein sequence ID" value="AEO66575.1"/>
    <property type="molecule type" value="Genomic_DNA"/>
</dbReference>
<evidence type="ECO:0000313" key="3">
    <source>
        <dbReference type="Proteomes" id="UP000008181"/>
    </source>
</evidence>
<evidence type="ECO:0000313" key="2">
    <source>
        <dbReference type="EMBL" id="AEO66575.1"/>
    </source>
</evidence>